<feature type="domain" description="DAGKc" evidence="1">
    <location>
        <begin position="92"/>
        <end position="263"/>
    </location>
</feature>
<organism evidence="2 3">
    <name type="scientific">Truncatella angustata</name>
    <dbReference type="NCBI Taxonomy" id="152316"/>
    <lineage>
        <taxon>Eukaryota</taxon>
        <taxon>Fungi</taxon>
        <taxon>Dikarya</taxon>
        <taxon>Ascomycota</taxon>
        <taxon>Pezizomycotina</taxon>
        <taxon>Sordariomycetes</taxon>
        <taxon>Xylariomycetidae</taxon>
        <taxon>Amphisphaeriales</taxon>
        <taxon>Sporocadaceae</taxon>
        <taxon>Truncatella</taxon>
    </lineage>
</organism>
<reference evidence="2" key="1">
    <citation type="journal article" date="2021" name="Nat. Commun.">
        <title>Genetic determinants of endophytism in the Arabidopsis root mycobiome.</title>
        <authorList>
            <person name="Mesny F."/>
            <person name="Miyauchi S."/>
            <person name="Thiergart T."/>
            <person name="Pickel B."/>
            <person name="Atanasova L."/>
            <person name="Karlsson M."/>
            <person name="Huettel B."/>
            <person name="Barry K.W."/>
            <person name="Haridas S."/>
            <person name="Chen C."/>
            <person name="Bauer D."/>
            <person name="Andreopoulos W."/>
            <person name="Pangilinan J."/>
            <person name="LaButti K."/>
            <person name="Riley R."/>
            <person name="Lipzen A."/>
            <person name="Clum A."/>
            <person name="Drula E."/>
            <person name="Henrissat B."/>
            <person name="Kohler A."/>
            <person name="Grigoriev I.V."/>
            <person name="Martin F.M."/>
            <person name="Hacquard S."/>
        </authorList>
    </citation>
    <scope>NUCLEOTIDE SEQUENCE</scope>
    <source>
        <strain evidence="2">MPI-SDFR-AT-0073</strain>
    </source>
</reference>
<dbReference type="PROSITE" id="PS50146">
    <property type="entry name" value="DAGK"/>
    <property type="match status" value="1"/>
</dbReference>
<evidence type="ECO:0000313" key="2">
    <source>
        <dbReference type="EMBL" id="KAH6659847.1"/>
    </source>
</evidence>
<dbReference type="PANTHER" id="PTHR12358">
    <property type="entry name" value="SPHINGOSINE KINASE"/>
    <property type="match status" value="1"/>
</dbReference>
<keyword evidence="3" id="KW-1185">Reference proteome</keyword>
<comment type="caution">
    <text evidence="2">The sequence shown here is derived from an EMBL/GenBank/DDBJ whole genome shotgun (WGS) entry which is preliminary data.</text>
</comment>
<dbReference type="InterPro" id="IPR016064">
    <property type="entry name" value="NAD/diacylglycerol_kinase_sf"/>
</dbReference>
<gene>
    <name evidence="2" type="ORF">BKA67DRAFT_545955</name>
</gene>
<dbReference type="GO" id="GO:0046512">
    <property type="term" value="P:sphingosine biosynthetic process"/>
    <property type="evidence" value="ECO:0007669"/>
    <property type="project" value="TreeGrafter"/>
</dbReference>
<keyword evidence="2" id="KW-0808">Transferase</keyword>
<sequence>MATAPGALVAAEKAAAPPVQGGDFEINEVVYVRKHVTSENWYEVLSLQETVNESGSSFNLLHHRVPEASGQYAKDVFDELLITTIPEYLRNAPSRKVHVVVSTGSGTGLALDFYQYALKPLLKSLGLSSEDTELGSNQDAYALTITQDSHSIRRFARDLSISSNGLNDKILQHTIILLSGDGGTIELLNGKAPGDTIDDLDVSQPLIATLPLGTGNALFHSLHKPLYPDSDETNGPTPLVLGLRTLLRGRPKPLPSFEVNFSPGSRTITYSKLDDNNTNVPPDSNDNFKEQFDTISHLHGAIVASYGFHSQLVWESDTPEYRKHGSNRFQMVAAELLKENHEYNASVEIVSRDGSTQSQLDREKHAYILATLVSNLEKTFTISPASRPLDGQLRLVHFGPVPAKKVMDIMIQAYNNGKHVDMEWEGTKGETEKVGYVDVQDVKVTTHEKDARWRKVCIDGTIVEIPEGGSMAVTTETKHHLQVLAPWL</sequence>
<protein>
    <submittedName>
        <fullName evidence="2">ATP-NAD kinase-like domain-containing protein</fullName>
    </submittedName>
</protein>
<dbReference type="OrthoDB" id="3853857at2759"/>
<dbReference type="InterPro" id="IPR001206">
    <property type="entry name" value="Diacylglycerol_kinase_cat_dom"/>
</dbReference>
<evidence type="ECO:0000259" key="1">
    <source>
        <dbReference type="PROSITE" id="PS50146"/>
    </source>
</evidence>
<dbReference type="Gene3D" id="2.60.200.40">
    <property type="match status" value="1"/>
</dbReference>
<evidence type="ECO:0000313" key="3">
    <source>
        <dbReference type="Proteomes" id="UP000758603"/>
    </source>
</evidence>
<dbReference type="PANTHER" id="PTHR12358:SF108">
    <property type="entry name" value="DAGKC DOMAIN-CONTAINING PROTEIN"/>
    <property type="match status" value="1"/>
</dbReference>
<dbReference type="GeneID" id="70130253"/>
<dbReference type="Gene3D" id="3.40.50.10330">
    <property type="entry name" value="Probable inorganic polyphosphate/atp-NAD kinase, domain 1"/>
    <property type="match status" value="1"/>
</dbReference>
<dbReference type="SUPFAM" id="SSF111331">
    <property type="entry name" value="NAD kinase/diacylglycerol kinase-like"/>
    <property type="match status" value="1"/>
</dbReference>
<dbReference type="Proteomes" id="UP000758603">
    <property type="component" value="Unassembled WGS sequence"/>
</dbReference>
<dbReference type="GO" id="GO:0005737">
    <property type="term" value="C:cytoplasm"/>
    <property type="evidence" value="ECO:0007669"/>
    <property type="project" value="TreeGrafter"/>
</dbReference>
<dbReference type="InterPro" id="IPR050187">
    <property type="entry name" value="Lipid_Phosphate_FormReg"/>
</dbReference>
<dbReference type="GO" id="GO:0016020">
    <property type="term" value="C:membrane"/>
    <property type="evidence" value="ECO:0007669"/>
    <property type="project" value="TreeGrafter"/>
</dbReference>
<dbReference type="GO" id="GO:0001727">
    <property type="term" value="F:lipid kinase activity"/>
    <property type="evidence" value="ECO:0007669"/>
    <property type="project" value="TreeGrafter"/>
</dbReference>
<proteinExistence type="predicted"/>
<dbReference type="RefSeq" id="XP_045963978.1">
    <property type="nucleotide sequence ID" value="XM_046101361.1"/>
</dbReference>
<dbReference type="InterPro" id="IPR017438">
    <property type="entry name" value="ATP-NAD_kinase_N"/>
</dbReference>
<dbReference type="AlphaFoldDB" id="A0A9P8UWX0"/>
<keyword evidence="2" id="KW-0418">Kinase</keyword>
<dbReference type="Pfam" id="PF00781">
    <property type="entry name" value="DAGK_cat"/>
    <property type="match status" value="1"/>
</dbReference>
<accession>A0A9P8UWX0</accession>
<dbReference type="EMBL" id="JAGPXC010000001">
    <property type="protein sequence ID" value="KAH6659847.1"/>
    <property type="molecule type" value="Genomic_DNA"/>
</dbReference>
<name>A0A9P8UWX0_9PEZI</name>